<dbReference type="InterPro" id="IPR037365">
    <property type="entry name" value="Slowmo/Ups"/>
</dbReference>
<dbReference type="OrthoDB" id="407630at2759"/>
<accession>A0A8W8KEW4</accession>
<protein>
    <recommendedName>
        <fullName evidence="1">PRELI/MSF1 domain-containing protein</fullName>
    </recommendedName>
</protein>
<organism evidence="2 3">
    <name type="scientific">Magallana gigas</name>
    <name type="common">Pacific oyster</name>
    <name type="synonym">Crassostrea gigas</name>
    <dbReference type="NCBI Taxonomy" id="29159"/>
    <lineage>
        <taxon>Eukaryota</taxon>
        <taxon>Metazoa</taxon>
        <taxon>Spiralia</taxon>
        <taxon>Lophotrochozoa</taxon>
        <taxon>Mollusca</taxon>
        <taxon>Bivalvia</taxon>
        <taxon>Autobranchia</taxon>
        <taxon>Pteriomorphia</taxon>
        <taxon>Ostreida</taxon>
        <taxon>Ostreoidea</taxon>
        <taxon>Ostreidae</taxon>
        <taxon>Magallana</taxon>
    </lineage>
</organism>
<dbReference type="EnsemblMetazoa" id="G23596.1">
    <property type="protein sequence ID" value="G23596.1:cds"/>
    <property type="gene ID" value="G23596"/>
</dbReference>
<evidence type="ECO:0000313" key="3">
    <source>
        <dbReference type="Proteomes" id="UP000005408"/>
    </source>
</evidence>
<keyword evidence="3" id="KW-1185">Reference proteome</keyword>
<dbReference type="EnsemblMetazoa" id="G23596.4">
    <property type="protein sequence ID" value="G23596.4:cds"/>
    <property type="gene ID" value="G23596"/>
</dbReference>
<reference evidence="2" key="1">
    <citation type="submission" date="2022-08" db="UniProtKB">
        <authorList>
            <consortium name="EnsemblMetazoa"/>
        </authorList>
    </citation>
    <scope>IDENTIFICATION</scope>
    <source>
        <strain evidence="2">05x7-T-G4-1.051#20</strain>
    </source>
</reference>
<dbReference type="PANTHER" id="PTHR11158">
    <property type="entry name" value="MSF1/PX19 RELATED"/>
    <property type="match status" value="1"/>
</dbReference>
<name>A0A8W8KEW4_MAGGI</name>
<dbReference type="InterPro" id="IPR006797">
    <property type="entry name" value="PRELI/MSF1_dom"/>
</dbReference>
<dbReference type="Pfam" id="PF04707">
    <property type="entry name" value="PRELI"/>
    <property type="match status" value="2"/>
</dbReference>
<dbReference type="Proteomes" id="UP000005408">
    <property type="component" value="Unassembled WGS sequence"/>
</dbReference>
<feature type="domain" description="PRELI/MSF1" evidence="1">
    <location>
        <begin position="1"/>
        <end position="201"/>
    </location>
</feature>
<dbReference type="OMA" id="MMKIWST"/>
<dbReference type="AlphaFoldDB" id="A0A8W8KEW4"/>
<dbReference type="GO" id="GO:0005758">
    <property type="term" value="C:mitochondrial intermembrane space"/>
    <property type="evidence" value="ECO:0007669"/>
    <property type="project" value="InterPro"/>
</dbReference>
<evidence type="ECO:0000259" key="1">
    <source>
        <dbReference type="PROSITE" id="PS50904"/>
    </source>
</evidence>
<evidence type="ECO:0000313" key="2">
    <source>
        <dbReference type="EnsemblMetazoa" id="G23596.1:cds"/>
    </source>
</evidence>
<dbReference type="PROSITE" id="PS50904">
    <property type="entry name" value="PRELI_MSF1"/>
    <property type="match status" value="1"/>
</dbReference>
<sequence length="245" mass="28243">MSSWSSEHIFEHPWEDVVRAAYRKYPNPCNPAVKGVDVVNRSVCPQGTIQSHRLLSTEFPLPEVAARIIGTPEKNFISEHSTLNARNKMFKLESRNLLGANDHAMHISEHSKLDRSKSTYELQSKNLTLGHLVTVHERMEYFPHPQDRSKTCLKQQSTVKVNVPFLSGYLERLLIENFEKNAMKGRNGMEWVMDRIKEEDSSNKVKQESSDILTQLETKFKREAEDLKQSMDSFFHKTQANTSPL</sequence>
<proteinExistence type="predicted"/>